<feature type="compositionally biased region" description="Low complexity" evidence="1">
    <location>
        <begin position="39"/>
        <end position="53"/>
    </location>
</feature>
<evidence type="ECO:0000256" key="1">
    <source>
        <dbReference type="SAM" id="MobiDB-lite"/>
    </source>
</evidence>
<sequence length="107" mass="12117">MYMYRDDEQPGPSTETQSRRGRGRGRGRGGVDQSRSRSPQAQAVQPQPWQTAAEPDTAPHTSRFVPRRTPGAQVPGGMSPLDYFQLFFTRETMRKLCMNTNAMQQKN</sequence>
<name>A0A7J5YQR9_DISMA</name>
<protein>
    <submittedName>
        <fullName evidence="2">Uncharacterized protein</fullName>
    </submittedName>
</protein>
<dbReference type="OrthoDB" id="118105at2759"/>
<reference evidence="2 3" key="1">
    <citation type="submission" date="2020-03" db="EMBL/GenBank/DDBJ databases">
        <title>Dissostichus mawsoni Genome sequencing and assembly.</title>
        <authorList>
            <person name="Park H."/>
        </authorList>
    </citation>
    <scope>NUCLEOTIDE SEQUENCE [LARGE SCALE GENOMIC DNA]</scope>
    <source>
        <strain evidence="2">DM0001</strain>
        <tissue evidence="2">Muscle</tissue>
    </source>
</reference>
<comment type="caution">
    <text evidence="2">The sequence shown here is derived from an EMBL/GenBank/DDBJ whole genome shotgun (WGS) entry which is preliminary data.</text>
</comment>
<gene>
    <name evidence="2" type="ORF">F7725_005140</name>
</gene>
<accession>A0A7J5YQR9</accession>
<feature type="region of interest" description="Disordered" evidence="1">
    <location>
        <begin position="1"/>
        <end position="79"/>
    </location>
</feature>
<dbReference type="Proteomes" id="UP000518266">
    <property type="component" value="Unassembled WGS sequence"/>
</dbReference>
<dbReference type="AlphaFoldDB" id="A0A7J5YQR9"/>
<organism evidence="2 3">
    <name type="scientific">Dissostichus mawsoni</name>
    <name type="common">Antarctic cod</name>
    <dbReference type="NCBI Taxonomy" id="36200"/>
    <lineage>
        <taxon>Eukaryota</taxon>
        <taxon>Metazoa</taxon>
        <taxon>Chordata</taxon>
        <taxon>Craniata</taxon>
        <taxon>Vertebrata</taxon>
        <taxon>Euteleostomi</taxon>
        <taxon>Actinopterygii</taxon>
        <taxon>Neopterygii</taxon>
        <taxon>Teleostei</taxon>
        <taxon>Neoteleostei</taxon>
        <taxon>Acanthomorphata</taxon>
        <taxon>Eupercaria</taxon>
        <taxon>Perciformes</taxon>
        <taxon>Notothenioidei</taxon>
        <taxon>Nototheniidae</taxon>
        <taxon>Dissostichus</taxon>
    </lineage>
</organism>
<dbReference type="EMBL" id="JAAKFY010000009">
    <property type="protein sequence ID" value="KAF3851785.1"/>
    <property type="molecule type" value="Genomic_DNA"/>
</dbReference>
<keyword evidence="3" id="KW-1185">Reference proteome</keyword>
<proteinExistence type="predicted"/>
<evidence type="ECO:0000313" key="2">
    <source>
        <dbReference type="EMBL" id="KAF3851785.1"/>
    </source>
</evidence>
<evidence type="ECO:0000313" key="3">
    <source>
        <dbReference type="Proteomes" id="UP000518266"/>
    </source>
</evidence>